<reference evidence="4 5" key="1">
    <citation type="journal article" date="2014" name="PLoS ONE">
        <title>The first complete genome sequence of the class fimbriimonadia in the phylum armatimonadetes.</title>
        <authorList>
            <person name="Hu Z.Y."/>
            <person name="Wang Y.Z."/>
            <person name="Im W.T."/>
            <person name="Wang S.Y."/>
            <person name="Zhao G.P."/>
            <person name="Zheng H.J."/>
            <person name="Quan Z.X."/>
        </authorList>
    </citation>
    <scope>NUCLEOTIDE SEQUENCE [LARGE SCALE GENOMIC DNA]</scope>
    <source>
        <strain evidence="4">Gsoil 348</strain>
    </source>
</reference>
<dbReference type="Proteomes" id="UP000027982">
    <property type="component" value="Chromosome"/>
</dbReference>
<dbReference type="Pfam" id="PF00128">
    <property type="entry name" value="Alpha-amylase"/>
    <property type="match status" value="1"/>
</dbReference>
<dbReference type="Gene3D" id="3.20.20.80">
    <property type="entry name" value="Glycosidases"/>
    <property type="match status" value="1"/>
</dbReference>
<dbReference type="SUPFAM" id="SSF51011">
    <property type="entry name" value="Glycosyl hydrolase domain"/>
    <property type="match status" value="1"/>
</dbReference>
<evidence type="ECO:0000313" key="4">
    <source>
        <dbReference type="EMBL" id="AIE85612.1"/>
    </source>
</evidence>
<accession>A0A068NQI1</accession>
<dbReference type="SUPFAM" id="SSF51445">
    <property type="entry name" value="(Trans)glycosidases"/>
    <property type="match status" value="1"/>
</dbReference>
<dbReference type="InterPro" id="IPR013783">
    <property type="entry name" value="Ig-like_fold"/>
</dbReference>
<dbReference type="OrthoDB" id="9805159at2"/>
<dbReference type="PANTHER" id="PTHR10357:SF210">
    <property type="entry name" value="MALTODEXTRIN GLUCOSIDASE"/>
    <property type="match status" value="1"/>
</dbReference>
<dbReference type="InterPro" id="IPR006047">
    <property type="entry name" value="GH13_cat_dom"/>
</dbReference>
<dbReference type="GO" id="GO:0004553">
    <property type="term" value="F:hydrolase activity, hydrolyzing O-glycosyl compounds"/>
    <property type="evidence" value="ECO:0007669"/>
    <property type="project" value="InterPro"/>
</dbReference>
<dbReference type="CDD" id="cd11338">
    <property type="entry name" value="AmyAc_CMD"/>
    <property type="match status" value="1"/>
</dbReference>
<proteinExistence type="predicted"/>
<dbReference type="InterPro" id="IPR045857">
    <property type="entry name" value="O16G_dom_2"/>
</dbReference>
<keyword evidence="1" id="KW-0378">Hydrolase</keyword>
<dbReference type="Gene3D" id="3.90.400.10">
    <property type="entry name" value="Oligo-1,6-glucosidase, Domain 2"/>
    <property type="match status" value="1"/>
</dbReference>
<dbReference type="AlphaFoldDB" id="A0A068NQI1"/>
<dbReference type="KEGG" id="fgi:OP10G_2244"/>
<name>A0A068NQI1_FIMGI</name>
<dbReference type="PANTHER" id="PTHR10357">
    <property type="entry name" value="ALPHA-AMYLASE FAMILY MEMBER"/>
    <property type="match status" value="1"/>
</dbReference>
<dbReference type="STRING" id="661478.OP10G_2244"/>
<dbReference type="InterPro" id="IPR032640">
    <property type="entry name" value="AMPK1_CBM"/>
</dbReference>
<dbReference type="SMART" id="SM00642">
    <property type="entry name" value="Aamy"/>
    <property type="match status" value="1"/>
</dbReference>
<dbReference type="Gene3D" id="2.60.40.1180">
    <property type="entry name" value="Golgi alpha-mannosidase II"/>
    <property type="match status" value="1"/>
</dbReference>
<dbReference type="InterPro" id="IPR014756">
    <property type="entry name" value="Ig_E-set"/>
</dbReference>
<dbReference type="InterPro" id="IPR004185">
    <property type="entry name" value="Glyco_hydro_13_lg-like_dom"/>
</dbReference>
<evidence type="ECO:0000259" key="3">
    <source>
        <dbReference type="SMART" id="SM00642"/>
    </source>
</evidence>
<feature type="domain" description="Glycosyl hydrolase family 13 catalytic" evidence="3">
    <location>
        <begin position="237"/>
        <end position="595"/>
    </location>
</feature>
<dbReference type="Gene3D" id="2.60.40.10">
    <property type="entry name" value="Immunoglobulins"/>
    <property type="match status" value="2"/>
</dbReference>
<dbReference type="HOGENOM" id="CLU_006462_6_4_0"/>
<dbReference type="EMBL" id="CP007139">
    <property type="protein sequence ID" value="AIE85612.1"/>
    <property type="molecule type" value="Genomic_DNA"/>
</dbReference>
<protein>
    <submittedName>
        <fullName evidence="4">Alpha amylase catalytic region</fullName>
    </submittedName>
</protein>
<keyword evidence="5" id="KW-1185">Reference proteome</keyword>
<evidence type="ECO:0000256" key="2">
    <source>
        <dbReference type="ARBA" id="ARBA00023295"/>
    </source>
</evidence>
<dbReference type="Pfam" id="PF02903">
    <property type="entry name" value="Alpha-amylase_N"/>
    <property type="match status" value="1"/>
</dbReference>
<dbReference type="SUPFAM" id="SSF81296">
    <property type="entry name" value="E set domains"/>
    <property type="match status" value="2"/>
</dbReference>
<dbReference type="GO" id="GO:0005975">
    <property type="term" value="P:carbohydrate metabolic process"/>
    <property type="evidence" value="ECO:0007669"/>
    <property type="project" value="InterPro"/>
</dbReference>
<gene>
    <name evidence="4" type="ORF">OP10G_2244</name>
</gene>
<dbReference type="CDD" id="cd07184">
    <property type="entry name" value="E_set_Isoamylase_like_N"/>
    <property type="match status" value="1"/>
</dbReference>
<dbReference type="InterPro" id="IPR017853">
    <property type="entry name" value="GH"/>
</dbReference>
<sequence length="710" mass="79456">MNSFLAVLACVFSGVAQEVRHTFTFVPPKPVHQVTIAGTFNGWDKNATPLRLSGGAWSISLPLRPGKYRYKFVVDDQWITDPKAQANEGDGNGNVNSVLVIVPGDYDRPASPNDGVVAASALEHATEIPYFNFDRGHLTLSLRTRPNDVADVKVVVKGVGSFPMQGTDIDDLYRRYTVSIPWDRKRDLSYHFELRDGRKTFPFGKNGLNDSADYRVEAKKFKPFEVPPWVEKGVIYQIFPDRFANGDTKNDPRNVQPWNATPTYSNRFGGDIAGIRQHLDYLEGLGVKTLYLNPIFLAGSNHRYDTIDYLKVDPEIGTNEEFGQLTRELKSRGIRTVLDGVFNHTSTKFFAFDDVVRNGAASKYTGWYGFKSFPVKIQENPNYVAWFNFPSMPKVNHSNPAFRRYLLDVPVYWAKHADVAGWRLDVANEVPMDFWRDFRRTVKSINPQNWILGEEWGDATRWLQGDQWDSVMDYPFRGAVLNFVGKDGSGKPSDLMNGLMAAYSRYAPQVSRNAMNLIGSHDTPRILTMCGEDKDLAKLAASIQFTWAGTPSIYYGDELGMSGGKDPENRRGMEWAKATDRNEFLTHYRRLIAIRNANPALQSGDPVPLGSNDANGTATYARVLDADKGQIAVIALNRSDRPQQIVFSLDRLIHRRLKLVDALGGEAATLSPQGQIRLSLAPKSAAILVPPSGLIRHSRLGRGSRRPASV</sequence>
<evidence type="ECO:0000313" key="5">
    <source>
        <dbReference type="Proteomes" id="UP000027982"/>
    </source>
</evidence>
<dbReference type="Pfam" id="PF16561">
    <property type="entry name" value="AMPK1_CBM"/>
    <property type="match status" value="1"/>
</dbReference>
<dbReference type="eggNOG" id="COG0366">
    <property type="taxonomic scope" value="Bacteria"/>
</dbReference>
<evidence type="ECO:0000256" key="1">
    <source>
        <dbReference type="ARBA" id="ARBA00022801"/>
    </source>
</evidence>
<keyword evidence="2" id="KW-0326">Glycosidase</keyword>
<organism evidence="4 5">
    <name type="scientific">Fimbriimonas ginsengisoli Gsoil 348</name>
    <dbReference type="NCBI Taxonomy" id="661478"/>
    <lineage>
        <taxon>Bacteria</taxon>
        <taxon>Bacillati</taxon>
        <taxon>Armatimonadota</taxon>
        <taxon>Fimbriimonadia</taxon>
        <taxon>Fimbriimonadales</taxon>
        <taxon>Fimbriimonadaceae</taxon>
        <taxon>Fimbriimonas</taxon>
    </lineage>
</organism>
<dbReference type="RefSeq" id="WP_025225826.1">
    <property type="nucleotide sequence ID" value="NZ_CP007139.1"/>
</dbReference>
<dbReference type="InterPro" id="IPR013780">
    <property type="entry name" value="Glyco_hydro_b"/>
</dbReference>